<gene>
    <name evidence="2" type="ORF">AVEN_208063_1</name>
</gene>
<name>A0A4Y2GZV1_ARAVE</name>
<keyword evidence="1" id="KW-1133">Transmembrane helix</keyword>
<accession>A0A4Y2GZV1</accession>
<keyword evidence="1" id="KW-0472">Membrane</keyword>
<dbReference type="AlphaFoldDB" id="A0A4Y2GZV1"/>
<comment type="caution">
    <text evidence="2">The sequence shown here is derived from an EMBL/GenBank/DDBJ whole genome shotgun (WGS) entry which is preliminary data.</text>
</comment>
<evidence type="ECO:0000313" key="2">
    <source>
        <dbReference type="EMBL" id="GBM59340.1"/>
    </source>
</evidence>
<evidence type="ECO:0000256" key="1">
    <source>
        <dbReference type="SAM" id="Phobius"/>
    </source>
</evidence>
<proteinExistence type="predicted"/>
<organism evidence="2 3">
    <name type="scientific">Araneus ventricosus</name>
    <name type="common">Orbweaver spider</name>
    <name type="synonym">Epeira ventricosa</name>
    <dbReference type="NCBI Taxonomy" id="182803"/>
    <lineage>
        <taxon>Eukaryota</taxon>
        <taxon>Metazoa</taxon>
        <taxon>Ecdysozoa</taxon>
        <taxon>Arthropoda</taxon>
        <taxon>Chelicerata</taxon>
        <taxon>Arachnida</taxon>
        <taxon>Araneae</taxon>
        <taxon>Araneomorphae</taxon>
        <taxon>Entelegynae</taxon>
        <taxon>Araneoidea</taxon>
        <taxon>Araneidae</taxon>
        <taxon>Araneus</taxon>
    </lineage>
</organism>
<dbReference type="EMBL" id="BGPR01101335">
    <property type="protein sequence ID" value="GBM59340.1"/>
    <property type="molecule type" value="Genomic_DNA"/>
</dbReference>
<dbReference type="Proteomes" id="UP000499080">
    <property type="component" value="Unassembled WGS sequence"/>
</dbReference>
<feature type="transmembrane region" description="Helical" evidence="1">
    <location>
        <begin position="7"/>
        <end position="26"/>
    </location>
</feature>
<reference evidence="2 3" key="1">
    <citation type="journal article" date="2019" name="Sci. Rep.">
        <title>Orb-weaving spider Araneus ventricosus genome elucidates the spidroin gene catalogue.</title>
        <authorList>
            <person name="Kono N."/>
            <person name="Nakamura H."/>
            <person name="Ohtoshi R."/>
            <person name="Moran D.A.P."/>
            <person name="Shinohara A."/>
            <person name="Yoshida Y."/>
            <person name="Fujiwara M."/>
            <person name="Mori M."/>
            <person name="Tomita M."/>
            <person name="Arakawa K."/>
        </authorList>
    </citation>
    <scope>NUCLEOTIDE SEQUENCE [LARGE SCALE GENOMIC DNA]</scope>
</reference>
<keyword evidence="1" id="KW-0812">Transmembrane</keyword>
<keyword evidence="3" id="KW-1185">Reference proteome</keyword>
<evidence type="ECO:0000313" key="3">
    <source>
        <dbReference type="Proteomes" id="UP000499080"/>
    </source>
</evidence>
<protein>
    <submittedName>
        <fullName evidence="2">Uncharacterized protein</fullName>
    </submittedName>
</protein>
<sequence length="109" mass="12752">MNFRKKVVGSILWLCSISAFFINWYTDAHFSKELLPEVEVAARAFHGLPPRETLMWVKSTRKVMCPHILELSETSTSGVAPVLQGHFDKQKILSYRHEKNPRHQTCRWR</sequence>